<dbReference type="GO" id="GO:0004519">
    <property type="term" value="F:endonuclease activity"/>
    <property type="evidence" value="ECO:0007669"/>
    <property type="project" value="InterPro"/>
</dbReference>
<dbReference type="GO" id="GO:0090730">
    <property type="term" value="C:Las1 complex"/>
    <property type="evidence" value="ECO:0007669"/>
    <property type="project" value="InterPro"/>
</dbReference>
<organism evidence="1 2">
    <name type="scientific">Lachnellula suecica</name>
    <dbReference type="NCBI Taxonomy" id="602035"/>
    <lineage>
        <taxon>Eukaryota</taxon>
        <taxon>Fungi</taxon>
        <taxon>Dikarya</taxon>
        <taxon>Ascomycota</taxon>
        <taxon>Pezizomycotina</taxon>
        <taxon>Leotiomycetes</taxon>
        <taxon>Helotiales</taxon>
        <taxon>Lachnaceae</taxon>
        <taxon>Lachnellula</taxon>
    </lineage>
</organism>
<feature type="non-terminal residue" evidence="1">
    <location>
        <position position="64"/>
    </location>
</feature>
<dbReference type="OrthoDB" id="10263222at2759"/>
<evidence type="ECO:0000313" key="1">
    <source>
        <dbReference type="EMBL" id="TVY80687.1"/>
    </source>
</evidence>
<name>A0A8T9C8B7_9HELO</name>
<evidence type="ECO:0000313" key="2">
    <source>
        <dbReference type="Proteomes" id="UP000469558"/>
    </source>
</evidence>
<dbReference type="Pfam" id="PF04031">
    <property type="entry name" value="Las1"/>
    <property type="match status" value="1"/>
</dbReference>
<dbReference type="PANTHER" id="PTHR15002">
    <property type="entry name" value="RIBOSOMAL BIOGENESIS PROTEIN LAS1L"/>
    <property type="match status" value="1"/>
</dbReference>
<dbReference type="InterPro" id="IPR007174">
    <property type="entry name" value="Las1"/>
</dbReference>
<keyword evidence="2" id="KW-1185">Reference proteome</keyword>
<dbReference type="GO" id="GO:0000460">
    <property type="term" value="P:maturation of 5.8S rRNA"/>
    <property type="evidence" value="ECO:0007669"/>
    <property type="project" value="TreeGrafter"/>
</dbReference>
<sequence length="64" mass="7430">MYSLAKTIGLPATYVELRHQATHEELPSLSKLRTATQKALRWIWDYYWANLTLQPEAPADREGE</sequence>
<dbReference type="GO" id="GO:0000470">
    <property type="term" value="P:maturation of LSU-rRNA"/>
    <property type="evidence" value="ECO:0007669"/>
    <property type="project" value="TreeGrafter"/>
</dbReference>
<protein>
    <submittedName>
        <fullName evidence="1">Pre-rRNA-processing protein las1</fullName>
    </submittedName>
</protein>
<dbReference type="Proteomes" id="UP000469558">
    <property type="component" value="Unassembled WGS sequence"/>
</dbReference>
<dbReference type="EMBL" id="QGMK01000630">
    <property type="protein sequence ID" value="TVY80687.1"/>
    <property type="molecule type" value="Genomic_DNA"/>
</dbReference>
<accession>A0A8T9C8B7</accession>
<comment type="caution">
    <text evidence="1">The sequence shown here is derived from an EMBL/GenBank/DDBJ whole genome shotgun (WGS) entry which is preliminary data.</text>
</comment>
<proteinExistence type="predicted"/>
<gene>
    <name evidence="1" type="primary">las1</name>
    <name evidence="1" type="ORF">LSUE1_G004778</name>
</gene>
<dbReference type="PANTHER" id="PTHR15002:SF0">
    <property type="entry name" value="RIBOSOMAL BIOGENESIS PROTEIN LAS1L"/>
    <property type="match status" value="1"/>
</dbReference>
<reference evidence="1 2" key="1">
    <citation type="submission" date="2018-05" db="EMBL/GenBank/DDBJ databases">
        <title>Genome sequencing and assembly of the regulated plant pathogen Lachnellula willkommii and related sister species for the development of diagnostic species identification markers.</title>
        <authorList>
            <person name="Giroux E."/>
            <person name="Bilodeau G."/>
        </authorList>
    </citation>
    <scope>NUCLEOTIDE SEQUENCE [LARGE SCALE GENOMIC DNA]</scope>
    <source>
        <strain evidence="1 2">CBS 268.59</strain>
    </source>
</reference>
<dbReference type="GO" id="GO:0030687">
    <property type="term" value="C:preribosome, large subunit precursor"/>
    <property type="evidence" value="ECO:0007669"/>
    <property type="project" value="TreeGrafter"/>
</dbReference>
<dbReference type="AlphaFoldDB" id="A0A8T9C8B7"/>